<name>X1V1V7_9ZZZZ</name>
<dbReference type="AlphaFoldDB" id="X1V1V7"/>
<reference evidence="1" key="1">
    <citation type="journal article" date="2014" name="Front. Microbiol.">
        <title>High frequency of phylogenetically diverse reductive dehalogenase-homologous genes in deep subseafloor sedimentary metagenomes.</title>
        <authorList>
            <person name="Kawai M."/>
            <person name="Futagami T."/>
            <person name="Toyoda A."/>
            <person name="Takaki Y."/>
            <person name="Nishi S."/>
            <person name="Hori S."/>
            <person name="Arai W."/>
            <person name="Tsubouchi T."/>
            <person name="Morono Y."/>
            <person name="Uchiyama I."/>
            <person name="Ito T."/>
            <person name="Fujiyama A."/>
            <person name="Inagaki F."/>
            <person name="Takami H."/>
        </authorList>
    </citation>
    <scope>NUCLEOTIDE SEQUENCE</scope>
    <source>
        <strain evidence="1">Expedition CK06-06</strain>
    </source>
</reference>
<sequence length="29" mass="3685">RIYLDKVNFLRYNNNKRWKYGYERVSTST</sequence>
<organism evidence="1">
    <name type="scientific">marine sediment metagenome</name>
    <dbReference type="NCBI Taxonomy" id="412755"/>
    <lineage>
        <taxon>unclassified sequences</taxon>
        <taxon>metagenomes</taxon>
        <taxon>ecological metagenomes</taxon>
    </lineage>
</organism>
<evidence type="ECO:0000313" key="1">
    <source>
        <dbReference type="EMBL" id="GAI98599.1"/>
    </source>
</evidence>
<protein>
    <submittedName>
        <fullName evidence="1">Uncharacterized protein</fullName>
    </submittedName>
</protein>
<gene>
    <name evidence="1" type="ORF">S12H4_27590</name>
</gene>
<proteinExistence type="predicted"/>
<accession>X1V1V7</accession>
<dbReference type="EMBL" id="BARW01015759">
    <property type="protein sequence ID" value="GAI98599.1"/>
    <property type="molecule type" value="Genomic_DNA"/>
</dbReference>
<feature type="non-terminal residue" evidence="1">
    <location>
        <position position="1"/>
    </location>
</feature>
<comment type="caution">
    <text evidence="1">The sequence shown here is derived from an EMBL/GenBank/DDBJ whole genome shotgun (WGS) entry which is preliminary data.</text>
</comment>